<name>A0AA47MRX6_MERPO</name>
<dbReference type="InterPro" id="IPR013579">
    <property type="entry name" value="FAST_2"/>
</dbReference>
<dbReference type="GO" id="GO:0044528">
    <property type="term" value="P:regulation of mitochondrial mRNA stability"/>
    <property type="evidence" value="ECO:0007669"/>
    <property type="project" value="InterPro"/>
</dbReference>
<dbReference type="PROSITE" id="PS51286">
    <property type="entry name" value="RAP"/>
    <property type="match status" value="1"/>
</dbReference>
<dbReference type="EMBL" id="JAOPHQ010002891">
    <property type="protein sequence ID" value="KAK0145080.1"/>
    <property type="molecule type" value="Genomic_DNA"/>
</dbReference>
<keyword evidence="2" id="KW-0496">Mitochondrion</keyword>
<keyword evidence="5" id="KW-1185">Reference proteome</keyword>
<proteinExistence type="predicted"/>
<dbReference type="InterPro" id="IPR013584">
    <property type="entry name" value="RAP"/>
</dbReference>
<comment type="caution">
    <text evidence="4">The sequence shown here is derived from an EMBL/GenBank/DDBJ whole genome shotgun (WGS) entry which is preliminary data.</text>
</comment>
<dbReference type="GO" id="GO:0005759">
    <property type="term" value="C:mitochondrial matrix"/>
    <property type="evidence" value="ECO:0007669"/>
    <property type="project" value="TreeGrafter"/>
</dbReference>
<evidence type="ECO:0000256" key="2">
    <source>
        <dbReference type="ARBA" id="ARBA00023128"/>
    </source>
</evidence>
<sequence>MFRLRLANTCVRRSLYAGPVHRDLVLGQLELCSSEDQVFEVVSKNKAKLAVNHVGCAVGMLWQFQREMPQLLRTIDAVKNHPQFLTLRVLAENKISLMDDSLLVDMLYDVLRLNVEPHDSLVQQLVSEASVRLDSFPLSALSKFAICLHDQQMQLSPLMGRITDVLSQKLSTIDDARILTTLMISVSPMVSPRLRDALLDRADLLLDSTESEKFSVNNPRRVVQFMRTIRFSHRNLLEKCNRLLLQSVPHMDVEDLSIIVRLYQSLQFTNCDFRVATKQRLMELMDSTTDPVSFTKLFVALSPMASTEIRGWLDYTALSLADTFNAQQAMFLFQGLEEIQCRNLNLINKIASIIQMNLHVYNSMEVARIAQALNVLHYQNPEFYSKLRSVLVSFLQDSISPSEVTMLTRVLVGLPCPHLEAGVVARLDTTLTQCNLSDLNTLALSVGKCMRYNSFQWHSSHDKYMHLLERLKHYGRERLQAADCIDPLLEELRFVSGEWFEEMLLEHTVVALQRMTDQISWTHVPELANLLTKTNHLCAPLLDSMASVTVKNIDKIHPLAIHATLVIFAILNYNSPTADEMFDVCVQHLKLHISSFDPHMLVLLAHALVVANCFPEEVFREIFNVDFLAKLDAHLETMPDVLNMRIRLRLMQVNRAVCLECPEIQVPWFHTRYCQQVQKKEVYLGSFAQQQINKMLAEVLGGADHARVSVLTPYFYIVAFECVLDRRQQPVAYSEPNMLQDPRGAGEVEYRVEPVMDELPPGAQRVAVEFLDSKSFCRNSRHVKGEVMMRKRHLEIMGYRVVQIPHFEWNSMELSTRDAWKGYLKKKLFSELSSS</sequence>
<dbReference type="Pfam" id="PF08368">
    <property type="entry name" value="FAST_2"/>
    <property type="match status" value="1"/>
</dbReference>
<evidence type="ECO:0000313" key="5">
    <source>
        <dbReference type="Proteomes" id="UP001174136"/>
    </source>
</evidence>
<evidence type="ECO:0000256" key="1">
    <source>
        <dbReference type="ARBA" id="ARBA00004173"/>
    </source>
</evidence>
<keyword evidence="4" id="KW-0418">Kinase</keyword>
<dbReference type="GO" id="GO:0035770">
    <property type="term" value="C:ribonucleoprotein granule"/>
    <property type="evidence" value="ECO:0007669"/>
    <property type="project" value="TreeGrafter"/>
</dbReference>
<comment type="subcellular location">
    <subcellularLocation>
        <location evidence="1">Mitochondrion</location>
    </subcellularLocation>
</comment>
<dbReference type="AlphaFoldDB" id="A0AA47MRX6"/>
<dbReference type="InterPro" id="IPR010622">
    <property type="entry name" value="FAST_Leu-rich"/>
</dbReference>
<dbReference type="SMART" id="SM00952">
    <property type="entry name" value="RAP"/>
    <property type="match status" value="1"/>
</dbReference>
<protein>
    <submittedName>
        <fullName evidence="4">FAST kinase domain-containing protein 1, mitochondrial</fullName>
    </submittedName>
</protein>
<dbReference type="Pfam" id="PF06743">
    <property type="entry name" value="FAST_1"/>
    <property type="match status" value="1"/>
</dbReference>
<evidence type="ECO:0000313" key="4">
    <source>
        <dbReference type="EMBL" id="KAK0145080.1"/>
    </source>
</evidence>
<dbReference type="PANTHER" id="PTHR21228">
    <property type="entry name" value="FAST LEU-RICH DOMAIN-CONTAINING"/>
    <property type="match status" value="1"/>
</dbReference>
<dbReference type="GO" id="GO:0003723">
    <property type="term" value="F:RNA binding"/>
    <property type="evidence" value="ECO:0007669"/>
    <property type="project" value="TreeGrafter"/>
</dbReference>
<dbReference type="Pfam" id="PF08373">
    <property type="entry name" value="RAP"/>
    <property type="match status" value="1"/>
</dbReference>
<dbReference type="GO" id="GO:0016301">
    <property type="term" value="F:kinase activity"/>
    <property type="evidence" value="ECO:0007669"/>
    <property type="project" value="UniProtKB-KW"/>
</dbReference>
<reference evidence="4" key="1">
    <citation type="journal article" date="2023" name="Front. Mar. Sci.">
        <title>A new Merluccius polli reference genome to investigate the effects of global change in West African waters.</title>
        <authorList>
            <person name="Mateo J.L."/>
            <person name="Blanco-Fernandez C."/>
            <person name="Garcia-Vazquez E."/>
            <person name="Machado-Schiaffino G."/>
        </authorList>
    </citation>
    <scope>NUCLEOTIDE SEQUENCE</scope>
    <source>
        <strain evidence="4">C29</strain>
        <tissue evidence="4">Fin</tissue>
    </source>
</reference>
<evidence type="ECO:0000259" key="3">
    <source>
        <dbReference type="PROSITE" id="PS51286"/>
    </source>
</evidence>
<dbReference type="InterPro" id="IPR050870">
    <property type="entry name" value="FAST_kinase"/>
</dbReference>
<accession>A0AA47MRX6</accession>
<gene>
    <name evidence="4" type="primary">fastkd1</name>
    <name evidence="4" type="ORF">N1851_016031</name>
</gene>
<keyword evidence="4" id="KW-0808">Transferase</keyword>
<dbReference type="Proteomes" id="UP001174136">
    <property type="component" value="Unassembled WGS sequence"/>
</dbReference>
<dbReference type="PANTHER" id="PTHR21228:SF29">
    <property type="entry name" value="FAST KINASE DOMAIN-CONTAINING PROTEIN 1, MITOCHONDRIAL"/>
    <property type="match status" value="1"/>
</dbReference>
<dbReference type="GO" id="GO:0000963">
    <property type="term" value="P:mitochondrial RNA processing"/>
    <property type="evidence" value="ECO:0007669"/>
    <property type="project" value="TreeGrafter"/>
</dbReference>
<feature type="domain" description="RAP" evidence="3">
    <location>
        <begin position="766"/>
        <end position="826"/>
    </location>
</feature>
<organism evidence="4 5">
    <name type="scientific">Merluccius polli</name>
    <name type="common">Benguela hake</name>
    <name type="synonym">Merluccius cadenati</name>
    <dbReference type="NCBI Taxonomy" id="89951"/>
    <lineage>
        <taxon>Eukaryota</taxon>
        <taxon>Metazoa</taxon>
        <taxon>Chordata</taxon>
        <taxon>Craniata</taxon>
        <taxon>Vertebrata</taxon>
        <taxon>Euteleostomi</taxon>
        <taxon>Actinopterygii</taxon>
        <taxon>Neopterygii</taxon>
        <taxon>Teleostei</taxon>
        <taxon>Neoteleostei</taxon>
        <taxon>Acanthomorphata</taxon>
        <taxon>Zeiogadaria</taxon>
        <taxon>Gadariae</taxon>
        <taxon>Gadiformes</taxon>
        <taxon>Gadoidei</taxon>
        <taxon>Merlucciidae</taxon>
        <taxon>Merluccius</taxon>
    </lineage>
</organism>